<evidence type="ECO:0000256" key="6">
    <source>
        <dbReference type="ARBA" id="ARBA00022824"/>
    </source>
</evidence>
<evidence type="ECO:0000256" key="12">
    <source>
        <dbReference type="PROSITE-ProRule" id="PRU00221"/>
    </source>
</evidence>
<feature type="repeat" description="WD" evidence="12">
    <location>
        <begin position="210"/>
        <end position="238"/>
    </location>
</feature>
<dbReference type="GO" id="GO:0003400">
    <property type="term" value="P:regulation of COPII vesicle coating"/>
    <property type="evidence" value="ECO:0007669"/>
    <property type="project" value="TreeGrafter"/>
</dbReference>
<dbReference type="EMBL" id="JAHLQT010043233">
    <property type="protein sequence ID" value="KAG7155042.1"/>
    <property type="molecule type" value="Genomic_DNA"/>
</dbReference>
<keyword evidence="4 14" id="KW-0812">Transmembrane</keyword>
<keyword evidence="8" id="KW-0653">Protein transport</keyword>
<dbReference type="GO" id="GO:0005085">
    <property type="term" value="F:guanyl-nucleotide exchange factor activity"/>
    <property type="evidence" value="ECO:0007669"/>
    <property type="project" value="InterPro"/>
</dbReference>
<dbReference type="Pfam" id="PF00400">
    <property type="entry name" value="WD40"/>
    <property type="match status" value="2"/>
</dbReference>
<keyword evidence="10 14" id="KW-0472">Membrane</keyword>
<evidence type="ECO:0000256" key="5">
    <source>
        <dbReference type="ARBA" id="ARBA00022737"/>
    </source>
</evidence>
<sequence>MADQQKYCEKVASLSFPAYAVVAVTGRHVVVGGGGGAAKTGIRNQFDVLELYHNGTQTVGERVLSYDVGDDCISNMVGWPGAITAASNRMTAPVISLAVGLEEKCNIMKLKPILQTVKKDDLLSQQMPKAKDKGHSGIRRRRRTTSERSAEEGSTEKEDIREEKKRKRSLNTTLRGNKYFSFDVEKLCSTITVVKKKSDDEAYQKCCGISSDNKFLVTGGTDGHLRFWSIPDMTKIKEIKAHEKEVDDLNIRPDGKQVVSVCKPTRECCVWNVKDGKKFIQVALQTNGVKYKCFRARYGTVEGSPSKTRLFTVSNPIVGTKNPAIVSKWCGKAYTQERTQNLTGSLSSLSLSDDGRFLATGTMSGTIYILIAFSLQQLRIIEDAHSMFITGLEWLPTENKESQMVRGFSDASVLSISCDNSLKIHHIPRQEMVPVWVVAILAAVILCCAFLLANFLGL</sequence>
<evidence type="ECO:0000256" key="7">
    <source>
        <dbReference type="ARBA" id="ARBA00022892"/>
    </source>
</evidence>
<name>A0A8J5J9Y7_HOMAM</name>
<dbReference type="GO" id="GO:0005789">
    <property type="term" value="C:endoplasmic reticulum membrane"/>
    <property type="evidence" value="ECO:0007669"/>
    <property type="project" value="UniProtKB-SubCell"/>
</dbReference>
<keyword evidence="7" id="KW-0931">ER-Golgi transport</keyword>
<gene>
    <name evidence="15" type="primary">PREB-L</name>
    <name evidence="15" type="ORF">Hamer_G015644</name>
</gene>
<dbReference type="OrthoDB" id="2013972at2759"/>
<reference evidence="15" key="1">
    <citation type="journal article" date="2021" name="Sci. Adv.">
        <title>The American lobster genome reveals insights on longevity, neural, and immune adaptations.</title>
        <authorList>
            <person name="Polinski J.M."/>
            <person name="Zimin A.V."/>
            <person name="Clark K.F."/>
            <person name="Kohn A.B."/>
            <person name="Sadowski N."/>
            <person name="Timp W."/>
            <person name="Ptitsyn A."/>
            <person name="Khanna P."/>
            <person name="Romanova D.Y."/>
            <person name="Williams P."/>
            <person name="Greenwood S.J."/>
            <person name="Moroz L.L."/>
            <person name="Walt D.R."/>
            <person name="Bodnar A.G."/>
        </authorList>
    </citation>
    <scope>NUCLEOTIDE SEQUENCE</scope>
    <source>
        <strain evidence="15">GMGI-L3</strain>
    </source>
</reference>
<evidence type="ECO:0000256" key="1">
    <source>
        <dbReference type="ARBA" id="ARBA00004586"/>
    </source>
</evidence>
<keyword evidence="16" id="KW-1185">Reference proteome</keyword>
<comment type="caution">
    <text evidence="15">The sequence shown here is derived from an EMBL/GenBank/DDBJ whole genome shotgun (WGS) entry which is preliminary data.</text>
</comment>
<keyword evidence="6" id="KW-0256">Endoplasmic reticulum</keyword>
<dbReference type="PANTHER" id="PTHR23284:SF0">
    <property type="entry name" value="PROLACTIN REGULATORY ELEMENT-BINDING PROTEIN"/>
    <property type="match status" value="1"/>
</dbReference>
<dbReference type="GO" id="GO:0015031">
    <property type="term" value="P:protein transport"/>
    <property type="evidence" value="ECO:0007669"/>
    <property type="project" value="UniProtKB-KW"/>
</dbReference>
<protein>
    <submittedName>
        <fullName evidence="15">Prolactin regulatory element-binding protein-like</fullName>
    </submittedName>
</protein>
<accession>A0A8J5J9Y7</accession>
<evidence type="ECO:0000256" key="2">
    <source>
        <dbReference type="ARBA" id="ARBA00022448"/>
    </source>
</evidence>
<keyword evidence="5" id="KW-0677">Repeat</keyword>
<evidence type="ECO:0000256" key="3">
    <source>
        <dbReference type="ARBA" id="ARBA00022574"/>
    </source>
</evidence>
<evidence type="ECO:0000256" key="13">
    <source>
        <dbReference type="SAM" id="MobiDB-lite"/>
    </source>
</evidence>
<keyword evidence="3 12" id="KW-0853">WD repeat</keyword>
<evidence type="ECO:0000256" key="9">
    <source>
        <dbReference type="ARBA" id="ARBA00022989"/>
    </source>
</evidence>
<comment type="subcellular location">
    <subcellularLocation>
        <location evidence="11">Endomembrane system</location>
        <topology evidence="11">Single-pass membrane protein</topology>
    </subcellularLocation>
    <subcellularLocation>
        <location evidence="1">Endoplasmic reticulum membrane</location>
    </subcellularLocation>
</comment>
<dbReference type="AlphaFoldDB" id="A0A8J5J9Y7"/>
<feature type="transmembrane region" description="Helical" evidence="14">
    <location>
        <begin position="433"/>
        <end position="456"/>
    </location>
</feature>
<evidence type="ECO:0000256" key="4">
    <source>
        <dbReference type="ARBA" id="ARBA00022692"/>
    </source>
</evidence>
<dbReference type="PROSITE" id="PS50082">
    <property type="entry name" value="WD_REPEATS_2"/>
    <property type="match status" value="1"/>
</dbReference>
<feature type="region of interest" description="Disordered" evidence="13">
    <location>
        <begin position="121"/>
        <end position="168"/>
    </location>
</feature>
<dbReference type="InterPro" id="IPR001680">
    <property type="entry name" value="WD40_rpt"/>
</dbReference>
<dbReference type="PANTHER" id="PTHR23284">
    <property type="entry name" value="PROLACTIN REGULATORY ELEMENT BINDING PROTEIN"/>
    <property type="match status" value="1"/>
</dbReference>
<organism evidence="15 16">
    <name type="scientific">Homarus americanus</name>
    <name type="common">American lobster</name>
    <dbReference type="NCBI Taxonomy" id="6706"/>
    <lineage>
        <taxon>Eukaryota</taxon>
        <taxon>Metazoa</taxon>
        <taxon>Ecdysozoa</taxon>
        <taxon>Arthropoda</taxon>
        <taxon>Crustacea</taxon>
        <taxon>Multicrustacea</taxon>
        <taxon>Malacostraca</taxon>
        <taxon>Eumalacostraca</taxon>
        <taxon>Eucarida</taxon>
        <taxon>Decapoda</taxon>
        <taxon>Pleocyemata</taxon>
        <taxon>Astacidea</taxon>
        <taxon>Nephropoidea</taxon>
        <taxon>Nephropidae</taxon>
        <taxon>Homarus</taxon>
    </lineage>
</organism>
<evidence type="ECO:0000256" key="10">
    <source>
        <dbReference type="ARBA" id="ARBA00023136"/>
    </source>
</evidence>
<dbReference type="SMART" id="SM00320">
    <property type="entry name" value="WD40"/>
    <property type="match status" value="4"/>
</dbReference>
<dbReference type="InterPro" id="IPR045260">
    <property type="entry name" value="Sec12-like"/>
</dbReference>
<keyword evidence="2" id="KW-0813">Transport</keyword>
<dbReference type="Proteomes" id="UP000747542">
    <property type="component" value="Unassembled WGS sequence"/>
</dbReference>
<proteinExistence type="predicted"/>
<evidence type="ECO:0000256" key="11">
    <source>
        <dbReference type="ARBA" id="ARBA00037847"/>
    </source>
</evidence>
<evidence type="ECO:0000256" key="8">
    <source>
        <dbReference type="ARBA" id="ARBA00022927"/>
    </source>
</evidence>
<evidence type="ECO:0000313" key="16">
    <source>
        <dbReference type="Proteomes" id="UP000747542"/>
    </source>
</evidence>
<evidence type="ECO:0000256" key="14">
    <source>
        <dbReference type="SAM" id="Phobius"/>
    </source>
</evidence>
<feature type="compositionally biased region" description="Basic and acidic residues" evidence="13">
    <location>
        <begin position="144"/>
        <end position="163"/>
    </location>
</feature>
<evidence type="ECO:0000313" key="15">
    <source>
        <dbReference type="EMBL" id="KAG7155042.1"/>
    </source>
</evidence>
<dbReference type="GO" id="GO:0006888">
    <property type="term" value="P:endoplasmic reticulum to Golgi vesicle-mediated transport"/>
    <property type="evidence" value="ECO:0007669"/>
    <property type="project" value="TreeGrafter"/>
</dbReference>
<keyword evidence="9 14" id="KW-1133">Transmembrane helix</keyword>